<dbReference type="PANTHER" id="PTHR38340">
    <property type="entry name" value="S-LAYER PROTEIN"/>
    <property type="match status" value="1"/>
</dbReference>
<evidence type="ECO:0000313" key="3">
    <source>
        <dbReference type="EMBL" id="ACK65756.1"/>
    </source>
</evidence>
<evidence type="ECO:0000256" key="2">
    <source>
        <dbReference type="ARBA" id="ARBA00022525"/>
    </source>
</evidence>
<dbReference type="OrthoDB" id="427335at2"/>
<dbReference type="Proteomes" id="UP000008204">
    <property type="component" value="Chromosome"/>
</dbReference>
<dbReference type="GO" id="GO:0005576">
    <property type="term" value="C:extracellular region"/>
    <property type="evidence" value="ECO:0007669"/>
    <property type="project" value="UniProtKB-SubCell"/>
</dbReference>
<organism evidence="3 4">
    <name type="scientific">Rippkaea orientalis (strain PCC 8801 / RF-1)</name>
    <name type="common">Cyanothece sp. (strain PCC 8801)</name>
    <dbReference type="NCBI Taxonomy" id="41431"/>
    <lineage>
        <taxon>Bacteria</taxon>
        <taxon>Bacillati</taxon>
        <taxon>Cyanobacteriota</taxon>
        <taxon>Cyanophyceae</taxon>
        <taxon>Oscillatoriophycideae</taxon>
        <taxon>Chroococcales</taxon>
        <taxon>Aphanothecaceae</taxon>
        <taxon>Rippkaea</taxon>
        <taxon>Rippkaea orientalis</taxon>
    </lineage>
</organism>
<keyword evidence="2" id="KW-0964">Secreted</keyword>
<gene>
    <name evidence="3" type="ordered locus">PCC8801_1708</name>
</gene>
<dbReference type="InterPro" id="IPR011049">
    <property type="entry name" value="Serralysin-like_metalloprot_C"/>
</dbReference>
<dbReference type="InterPro" id="IPR050557">
    <property type="entry name" value="RTX_toxin/Mannuronan_C5-epim"/>
</dbReference>
<dbReference type="STRING" id="41431.PCC8801_1708"/>
<dbReference type="PRINTS" id="PR00313">
    <property type="entry name" value="CABNDNGRPT"/>
</dbReference>
<name>B7JW67_RIPO1</name>
<dbReference type="HOGENOM" id="CLU_023784_2_1_3"/>
<comment type="subcellular location">
    <subcellularLocation>
        <location evidence="1">Secreted</location>
    </subcellularLocation>
</comment>
<dbReference type="KEGG" id="cyp:PCC8801_1708"/>
<dbReference type="SUPFAM" id="SSF51120">
    <property type="entry name" value="beta-Roll"/>
    <property type="match status" value="3"/>
</dbReference>
<reference evidence="4" key="1">
    <citation type="journal article" date="2011" name="MBio">
        <title>Novel metabolic attributes of the genus Cyanothece, comprising a group of unicellular nitrogen-fixing Cyanobacteria.</title>
        <authorList>
            <person name="Bandyopadhyay A."/>
            <person name="Elvitigala T."/>
            <person name="Welsh E."/>
            <person name="Stockel J."/>
            <person name="Liberton M."/>
            <person name="Min H."/>
            <person name="Sherman L.A."/>
            <person name="Pakrasi H.B."/>
        </authorList>
    </citation>
    <scope>NUCLEOTIDE SEQUENCE [LARGE SCALE GENOMIC DNA]</scope>
    <source>
        <strain evidence="4">PCC 8801</strain>
    </source>
</reference>
<dbReference type="PROSITE" id="PS00330">
    <property type="entry name" value="HEMOLYSIN_CALCIUM"/>
    <property type="match status" value="2"/>
</dbReference>
<evidence type="ECO:0000313" key="4">
    <source>
        <dbReference type="Proteomes" id="UP000008204"/>
    </source>
</evidence>
<dbReference type="Gene3D" id="2.150.10.10">
    <property type="entry name" value="Serralysin-like metalloprotease, C-terminal"/>
    <property type="match status" value="2"/>
</dbReference>
<dbReference type="EMBL" id="CP001287">
    <property type="protein sequence ID" value="ACK65756.1"/>
    <property type="molecule type" value="Genomic_DNA"/>
</dbReference>
<evidence type="ECO:0000256" key="1">
    <source>
        <dbReference type="ARBA" id="ARBA00004613"/>
    </source>
</evidence>
<dbReference type="Pfam" id="PF00353">
    <property type="entry name" value="HemolysinCabind"/>
    <property type="match status" value="3"/>
</dbReference>
<dbReference type="InterPro" id="IPR001343">
    <property type="entry name" value="Hemolysn_Ca-bd"/>
</dbReference>
<dbReference type="GO" id="GO:0005509">
    <property type="term" value="F:calcium ion binding"/>
    <property type="evidence" value="ECO:0007669"/>
    <property type="project" value="InterPro"/>
</dbReference>
<dbReference type="eggNOG" id="COG2931">
    <property type="taxonomic scope" value="Bacteria"/>
</dbReference>
<dbReference type="AlphaFoldDB" id="B7JW67"/>
<proteinExistence type="predicted"/>
<protein>
    <submittedName>
        <fullName evidence="3">Hemolysin-type calcium-binding region</fullName>
    </submittedName>
</protein>
<keyword evidence="4" id="KW-1185">Reference proteome</keyword>
<sequence length="395" mass="40752">MIGGAGDDSYYVYEVGDIVSENANEGIDLVYSSVSYTLSGNLENLTLTGSSNIDGTGNNFNNYITGNSGNNILDGQSGNDTLVGGAGNDTYIIDSLGDVIIELRNQGIDTVMASVTYTMNSSTLENLILTGTNSINGTGNFSSNLLIGNSGNNILDGSYGNDTLDGGLGMDTLKGGFDNDTYMVDTVDDVIIENLGEGTDTVNASFSYTLGSNLENLTLTGTNNLNGTGNSLNNVITGNSGNNILRGNAGNDTLLGGNGTDELWGGQGNDSLTGGEGRDYFIFGGVANFGELGVDSVADFSKGTDLILLSHTVFNALTMSNNIVASEFTTITADSSTELSLAGGSSAFLVYNTTTGNLFYNSDGAIAGLGNGGQFAILNNKPLLDVNDLSFTDFA</sequence>
<dbReference type="PANTHER" id="PTHR38340:SF1">
    <property type="entry name" value="S-LAYER PROTEIN"/>
    <property type="match status" value="1"/>
</dbReference>
<dbReference type="InterPro" id="IPR018511">
    <property type="entry name" value="Hemolysin-typ_Ca-bd_CS"/>
</dbReference>
<accession>B7JW67</accession>